<reference evidence="11 14" key="2">
    <citation type="submission" date="2021-02" db="EMBL/GenBank/DDBJ databases">
        <title>The genome of Marinomonas foliarum JZW.</title>
        <authorList>
            <person name="Sun M."/>
        </authorList>
    </citation>
    <scope>NUCLEOTIDE SEQUENCE [LARGE SCALE GENOMIC DNA]</scope>
    <source>
        <strain evidence="11 14">JZW</strain>
    </source>
</reference>
<feature type="transmembrane region" description="Helical" evidence="9">
    <location>
        <begin position="20"/>
        <end position="42"/>
    </location>
</feature>
<dbReference type="GO" id="GO:0035435">
    <property type="term" value="P:phosphate ion transmembrane transport"/>
    <property type="evidence" value="ECO:0007669"/>
    <property type="project" value="InterPro"/>
</dbReference>
<dbReference type="SUPFAM" id="SSF161098">
    <property type="entry name" value="MetI-like"/>
    <property type="match status" value="1"/>
</dbReference>
<evidence type="ECO:0000256" key="1">
    <source>
        <dbReference type="ARBA" id="ARBA00004651"/>
    </source>
</evidence>
<protein>
    <recommendedName>
        <fullName evidence="3 9">Phosphate transport system permease protein PstA</fullName>
    </recommendedName>
</protein>
<proteinExistence type="inferred from homology"/>
<accession>A0A369AF11</accession>
<evidence type="ECO:0000256" key="3">
    <source>
        <dbReference type="ARBA" id="ARBA00016864"/>
    </source>
</evidence>
<feature type="transmembrane region" description="Helical" evidence="9">
    <location>
        <begin position="363"/>
        <end position="387"/>
    </location>
</feature>
<comment type="subcellular location">
    <subcellularLocation>
        <location evidence="9">Cell inner membrane</location>
        <topology evidence="9">Multi-pass membrane protein</topology>
    </subcellularLocation>
    <subcellularLocation>
        <location evidence="1">Cell membrane</location>
        <topology evidence="1">Multi-pass membrane protein</topology>
    </subcellularLocation>
</comment>
<name>A0A369AF11_9GAMM</name>
<evidence type="ECO:0000256" key="5">
    <source>
        <dbReference type="ARBA" id="ARBA00022475"/>
    </source>
</evidence>
<comment type="similarity">
    <text evidence="2 9">Belongs to the binding-protein-dependent transport system permease family. CysTW subfamily.</text>
</comment>
<dbReference type="PROSITE" id="PS50928">
    <property type="entry name" value="ABC_TM1"/>
    <property type="match status" value="1"/>
</dbReference>
<keyword evidence="6 9" id="KW-0812">Transmembrane</keyword>
<reference evidence="12 13" key="1">
    <citation type="submission" date="2018-07" db="EMBL/GenBank/DDBJ databases">
        <title>Genomic Encyclopedia of Type Strains, Phase III (KMG-III): the genomes of soil and plant-associated and newly described type strains.</title>
        <authorList>
            <person name="Whitman W."/>
        </authorList>
    </citation>
    <scope>NUCLEOTIDE SEQUENCE [LARGE SCALE GENOMIC DNA]</scope>
    <source>
        <strain evidence="12 13">CECT 7731</strain>
    </source>
</reference>
<keyword evidence="7 9" id="KW-1133">Transmembrane helix</keyword>
<feature type="transmembrane region" description="Helical" evidence="9">
    <location>
        <begin position="407"/>
        <end position="429"/>
    </location>
</feature>
<dbReference type="NCBIfam" id="TIGR00974">
    <property type="entry name" value="3a0107s02c"/>
    <property type="match status" value="1"/>
</dbReference>
<feature type="transmembrane region" description="Helical" evidence="9">
    <location>
        <begin position="314"/>
        <end position="343"/>
    </location>
</feature>
<evidence type="ECO:0000313" key="14">
    <source>
        <dbReference type="Proteomes" id="UP000644167"/>
    </source>
</evidence>
<evidence type="ECO:0000259" key="10">
    <source>
        <dbReference type="PROSITE" id="PS50928"/>
    </source>
</evidence>
<dbReference type="Proteomes" id="UP000644167">
    <property type="component" value="Chromosome"/>
</dbReference>
<keyword evidence="5 9" id="KW-1003">Cell membrane</keyword>
<dbReference type="Gene3D" id="1.10.3720.10">
    <property type="entry name" value="MetI-like"/>
    <property type="match status" value="1"/>
</dbReference>
<evidence type="ECO:0000313" key="11">
    <source>
        <dbReference type="EMBL" id="QRV25737.1"/>
    </source>
</evidence>
<evidence type="ECO:0000256" key="8">
    <source>
        <dbReference type="ARBA" id="ARBA00023136"/>
    </source>
</evidence>
<evidence type="ECO:0000256" key="2">
    <source>
        <dbReference type="ARBA" id="ARBA00007069"/>
    </source>
</evidence>
<sequence>MKMKKKSVSEWVKSGDPWVWLNAGAVAISVIMVVGLLLLIAVRGLGHFWPADVVESHYALPGEPEYNLVAERVESVEVPAAQLREAGIAIPDNHQLMQRTLMKTGNRDVYGSDFRWVIDEYLTETKRPEMMFTAERREWGNLYGYLKAVKEDGTIVSETADLEPTDSALATWNAFEKSIERAARIFDEIHVIEKKDIGKINYALERIRLEQRRLELEGKLTPAAEADLAAERSQYDEEYKGLQQSLIDLYAQINRDTFIVQVMDGTEHEMPVAKIVHAFRPNAMSVGQKMGFYFTKVWEFLSDEPREANTEGGVFPAIFGTVMMVLLMTVLVTPFGVVAAVYLREYAAQGWVTRTIRIAVNNLAGVPSIVYGVFGLGFFIYFLGSGIDQAFFPEALPSPTFGTGGLMWASITLALLTVPVVIVATEEGLSRIPRNVREGSLALGATKFETLWRVVLPMASPAIMTGVILAVARAAGEVAPLMLVGVVKLAPSLPLDGNYPYIHLDQKFMHLGFHIYDVGFQSPNVEAARPLVYATALLLVIVIALLNLSAVTIRNHLREKYKSLEM</sequence>
<keyword evidence="4" id="KW-0813">Transport</keyword>
<dbReference type="AlphaFoldDB" id="A0A369AF11"/>
<dbReference type="CDD" id="cd06261">
    <property type="entry name" value="TM_PBP2"/>
    <property type="match status" value="1"/>
</dbReference>
<keyword evidence="8 9" id="KW-0472">Membrane</keyword>
<evidence type="ECO:0000313" key="13">
    <source>
        <dbReference type="Proteomes" id="UP000253506"/>
    </source>
</evidence>
<evidence type="ECO:0000313" key="12">
    <source>
        <dbReference type="EMBL" id="RCX06747.1"/>
    </source>
</evidence>
<gene>
    <name evidence="11" type="primary">pstA</name>
    <name evidence="12" type="ORF">DFP77_10810</name>
    <name evidence="11" type="ORF">JSY38_08960</name>
</gene>
<evidence type="ECO:0000256" key="4">
    <source>
        <dbReference type="ARBA" id="ARBA00022448"/>
    </source>
</evidence>
<feature type="transmembrane region" description="Helical" evidence="9">
    <location>
        <begin position="450"/>
        <end position="472"/>
    </location>
</feature>
<dbReference type="InterPro" id="IPR005672">
    <property type="entry name" value="Phosphate_PstA"/>
</dbReference>
<dbReference type="InterPro" id="IPR000515">
    <property type="entry name" value="MetI-like"/>
</dbReference>
<dbReference type="GO" id="GO:0005886">
    <property type="term" value="C:plasma membrane"/>
    <property type="evidence" value="ECO:0007669"/>
    <property type="project" value="UniProtKB-SubCell"/>
</dbReference>
<feature type="domain" description="ABC transmembrane type-1" evidence="10">
    <location>
        <begin position="318"/>
        <end position="550"/>
    </location>
</feature>
<dbReference type="Pfam" id="PF00528">
    <property type="entry name" value="BPD_transp_1"/>
    <property type="match status" value="1"/>
</dbReference>
<dbReference type="InterPro" id="IPR035906">
    <property type="entry name" value="MetI-like_sf"/>
</dbReference>
<dbReference type="GO" id="GO:0005315">
    <property type="term" value="F:phosphate transmembrane transporter activity"/>
    <property type="evidence" value="ECO:0007669"/>
    <property type="project" value="InterPro"/>
</dbReference>
<keyword evidence="14" id="KW-1185">Reference proteome</keyword>
<evidence type="ECO:0000256" key="7">
    <source>
        <dbReference type="ARBA" id="ARBA00022989"/>
    </source>
</evidence>
<dbReference type="OrthoDB" id="9807065at2"/>
<dbReference type="PANTHER" id="PTHR43470">
    <property type="entry name" value="PHOSPHATE TRANSPORT SYSTEM PERMEASE PROTEIN PSTA-RELATED"/>
    <property type="match status" value="1"/>
</dbReference>
<organism evidence="12 13">
    <name type="scientific">Marinomonas foliarum</name>
    <dbReference type="NCBI Taxonomy" id="491950"/>
    <lineage>
        <taxon>Bacteria</taxon>
        <taxon>Pseudomonadati</taxon>
        <taxon>Pseudomonadota</taxon>
        <taxon>Gammaproteobacteria</taxon>
        <taxon>Oceanospirillales</taxon>
        <taxon>Oceanospirillaceae</taxon>
        <taxon>Marinomonas</taxon>
    </lineage>
</organism>
<evidence type="ECO:0000256" key="9">
    <source>
        <dbReference type="RuleBase" id="RU363043"/>
    </source>
</evidence>
<evidence type="ECO:0000256" key="6">
    <source>
        <dbReference type="ARBA" id="ARBA00022692"/>
    </source>
</evidence>
<dbReference type="EMBL" id="CP070273">
    <property type="protein sequence ID" value="QRV25737.1"/>
    <property type="molecule type" value="Genomic_DNA"/>
</dbReference>
<dbReference type="Proteomes" id="UP000253506">
    <property type="component" value="Unassembled WGS sequence"/>
</dbReference>
<dbReference type="PANTHER" id="PTHR43470:SF6">
    <property type="entry name" value="PHOSPHATE TRANSPORT SYSTEM PERMEASE PROTEIN PSTA"/>
    <property type="match status" value="1"/>
</dbReference>
<dbReference type="EMBL" id="QPJQ01000008">
    <property type="protein sequence ID" value="RCX06747.1"/>
    <property type="molecule type" value="Genomic_DNA"/>
</dbReference>
<feature type="transmembrane region" description="Helical" evidence="9">
    <location>
        <begin position="531"/>
        <end position="553"/>
    </location>
</feature>